<dbReference type="AlphaFoldDB" id="A0A0H2VH60"/>
<dbReference type="GO" id="GO:0016987">
    <property type="term" value="F:sigma factor activity"/>
    <property type="evidence" value="ECO:0007669"/>
    <property type="project" value="UniProtKB-KW"/>
</dbReference>
<dbReference type="InterPro" id="IPR013249">
    <property type="entry name" value="RNA_pol_sigma70_r4_t2"/>
</dbReference>
<evidence type="ECO:0000313" key="7">
    <source>
        <dbReference type="EMBL" id="AAO05045.1"/>
    </source>
</evidence>
<feature type="domain" description="RNA polymerase sigma-70 region 2" evidence="5">
    <location>
        <begin position="7"/>
        <end position="73"/>
    </location>
</feature>
<accession>A0A0H2VH60</accession>
<keyword evidence="4" id="KW-0804">Transcription</keyword>
<dbReference type="Gene3D" id="1.10.10.10">
    <property type="entry name" value="Winged helix-like DNA-binding domain superfamily/Winged helix DNA-binding domain"/>
    <property type="match status" value="1"/>
</dbReference>
<reference evidence="7 8" key="1">
    <citation type="journal article" date="2003" name="Mol. Microbiol.">
        <title>Genome-based analysis of virulence genes in a non-biofilm-forming Staphylococcus epidermidis strain (ATCC 12228).</title>
        <authorList>
            <person name="Zhang Y.Q."/>
            <person name="Ren S.X."/>
            <person name="Li H.L."/>
            <person name="Wang Y.X."/>
            <person name="Fu G."/>
            <person name="Yang J."/>
            <person name="Qin Z.Q."/>
            <person name="Miao Y.G."/>
            <person name="Wang W.Y."/>
            <person name="Chen R.S."/>
            <person name="Shen Y."/>
            <person name="Chen Z."/>
            <person name="Yuan Z.H."/>
            <person name="Zhao G.P."/>
            <person name="Qu D."/>
            <person name="Danchin A."/>
            <person name="Wen Y.M."/>
        </authorList>
    </citation>
    <scope>NUCLEOTIDE SEQUENCE [LARGE SCALE GENOMIC DNA]</scope>
    <source>
        <strain evidence="8">ATCC 12228 / FDA PCI 1200</strain>
    </source>
</reference>
<dbReference type="eggNOG" id="COG1595">
    <property type="taxonomic scope" value="Bacteria"/>
</dbReference>
<dbReference type="Proteomes" id="UP000001411">
    <property type="component" value="Chromosome"/>
</dbReference>
<dbReference type="GeneID" id="50018445"/>
<evidence type="ECO:0000256" key="3">
    <source>
        <dbReference type="ARBA" id="ARBA00023125"/>
    </source>
</evidence>
<evidence type="ECO:0000256" key="2">
    <source>
        <dbReference type="ARBA" id="ARBA00023082"/>
    </source>
</evidence>
<evidence type="ECO:0000256" key="4">
    <source>
        <dbReference type="ARBA" id="ARBA00023163"/>
    </source>
</evidence>
<dbReference type="PRINTS" id="PR00038">
    <property type="entry name" value="HTHLUXR"/>
</dbReference>
<dbReference type="InterPro" id="IPR036388">
    <property type="entry name" value="WH-like_DNA-bd_sf"/>
</dbReference>
<dbReference type="PATRIC" id="fig|176280.10.peg.1411"/>
<dbReference type="GO" id="GO:0003677">
    <property type="term" value="F:DNA binding"/>
    <property type="evidence" value="ECO:0007669"/>
    <property type="project" value="UniProtKB-KW"/>
</dbReference>
<dbReference type="InterPro" id="IPR007627">
    <property type="entry name" value="RNA_pol_sigma70_r2"/>
</dbReference>
<dbReference type="NCBIfam" id="TIGR02937">
    <property type="entry name" value="sigma70-ECF"/>
    <property type="match status" value="1"/>
</dbReference>
<gene>
    <name evidence="7" type="ordered locus">SE_1446</name>
</gene>
<dbReference type="SUPFAM" id="SSF88946">
    <property type="entry name" value="Sigma2 domain of RNA polymerase sigma factors"/>
    <property type="match status" value="1"/>
</dbReference>
<feature type="domain" description="RNA polymerase sigma factor 70 region 4 type 2" evidence="6">
    <location>
        <begin position="100"/>
        <end position="149"/>
    </location>
</feature>
<evidence type="ECO:0000313" key="8">
    <source>
        <dbReference type="Proteomes" id="UP000001411"/>
    </source>
</evidence>
<sequence length="159" mass="19270">MSFEEAYKKYNNIIHYLLKSYQITYNYDEFYQQMLIKMWQLTLDFDEQQSSSFKSYLFIRLKFYLIDLFRQKDNTLNICSIDALSELSPSFSINEIDLLIKDISQQLLPRERDWLTLYLQGYKQYEISQILDFSPTTIKKIKSNAIRKLRRYLNSSTKD</sequence>
<dbReference type="PANTHER" id="PTHR30385">
    <property type="entry name" value="SIGMA FACTOR F FLAGELLAR"/>
    <property type="match status" value="1"/>
</dbReference>
<evidence type="ECO:0000256" key="1">
    <source>
        <dbReference type="ARBA" id="ARBA00023015"/>
    </source>
</evidence>
<dbReference type="HOGENOM" id="CLU_047691_20_2_9"/>
<keyword evidence="1" id="KW-0805">Transcription regulation</keyword>
<dbReference type="EMBL" id="AE015929">
    <property type="protein sequence ID" value="AAO05045.1"/>
    <property type="molecule type" value="Genomic_DNA"/>
</dbReference>
<proteinExistence type="predicted"/>
<dbReference type="SUPFAM" id="SSF88659">
    <property type="entry name" value="Sigma3 and sigma4 domains of RNA polymerase sigma factors"/>
    <property type="match status" value="1"/>
</dbReference>
<dbReference type="OrthoDB" id="9783788at2"/>
<dbReference type="InterPro" id="IPR013325">
    <property type="entry name" value="RNA_pol_sigma_r2"/>
</dbReference>
<name>A0A0H2VH60_STAES</name>
<dbReference type="GO" id="GO:0006352">
    <property type="term" value="P:DNA-templated transcription initiation"/>
    <property type="evidence" value="ECO:0007669"/>
    <property type="project" value="InterPro"/>
</dbReference>
<dbReference type="Pfam" id="PF08281">
    <property type="entry name" value="Sigma70_r4_2"/>
    <property type="match status" value="1"/>
</dbReference>
<dbReference type="InterPro" id="IPR000792">
    <property type="entry name" value="Tscrpt_reg_LuxR_C"/>
</dbReference>
<evidence type="ECO:0008006" key="9">
    <source>
        <dbReference type="Google" id="ProtNLM"/>
    </source>
</evidence>
<evidence type="ECO:0000259" key="6">
    <source>
        <dbReference type="Pfam" id="PF08281"/>
    </source>
</evidence>
<dbReference type="KEGG" id="sep:SE_1446"/>
<organism evidence="7 8">
    <name type="scientific">Staphylococcus epidermidis (strain ATCC 12228 / FDA PCI 1200)</name>
    <dbReference type="NCBI Taxonomy" id="176280"/>
    <lineage>
        <taxon>Bacteria</taxon>
        <taxon>Bacillati</taxon>
        <taxon>Bacillota</taxon>
        <taxon>Bacilli</taxon>
        <taxon>Bacillales</taxon>
        <taxon>Staphylococcaceae</taxon>
        <taxon>Staphylococcus</taxon>
    </lineage>
</organism>
<keyword evidence="2" id="KW-0731">Sigma factor</keyword>
<keyword evidence="3" id="KW-0238">DNA-binding</keyword>
<evidence type="ECO:0000259" key="5">
    <source>
        <dbReference type="Pfam" id="PF04542"/>
    </source>
</evidence>
<dbReference type="InterPro" id="IPR014284">
    <property type="entry name" value="RNA_pol_sigma-70_dom"/>
</dbReference>
<dbReference type="RefSeq" id="WP_001830724.1">
    <property type="nucleotide sequence ID" value="NC_004461.1"/>
</dbReference>
<dbReference type="InterPro" id="IPR013324">
    <property type="entry name" value="RNA_pol_sigma_r3/r4-like"/>
</dbReference>
<dbReference type="Pfam" id="PF04542">
    <property type="entry name" value="Sigma70_r2"/>
    <property type="match status" value="1"/>
</dbReference>
<protein>
    <recommendedName>
        <fullName evidence="9">RNA polymerase sigma factor SigS</fullName>
    </recommendedName>
</protein>